<dbReference type="CDD" id="cd01335">
    <property type="entry name" value="Radical_SAM"/>
    <property type="match status" value="1"/>
</dbReference>
<evidence type="ECO:0000256" key="1">
    <source>
        <dbReference type="ARBA" id="ARBA00022485"/>
    </source>
</evidence>
<dbReference type="NCBIfam" id="TIGR02666">
    <property type="entry name" value="moaA"/>
    <property type="match status" value="1"/>
</dbReference>
<feature type="binding site" evidence="10">
    <location>
        <position position="56"/>
    </location>
    <ligand>
        <name>S-adenosyl-L-methionine</name>
        <dbReference type="ChEBI" id="CHEBI:59789"/>
    </ligand>
</feature>
<evidence type="ECO:0000256" key="6">
    <source>
        <dbReference type="ARBA" id="ARBA00023014"/>
    </source>
</evidence>
<comment type="pathway">
    <text evidence="10">Cofactor biosynthesis; molybdopterin biosynthesis.</text>
</comment>
<dbReference type="InterPro" id="IPR040064">
    <property type="entry name" value="MoaA-like"/>
</dbReference>
<dbReference type="GO" id="GO:0046872">
    <property type="term" value="F:metal ion binding"/>
    <property type="evidence" value="ECO:0007669"/>
    <property type="project" value="UniProtKB-KW"/>
</dbReference>
<dbReference type="InterPro" id="IPR058240">
    <property type="entry name" value="rSAM_sf"/>
</dbReference>
<dbReference type="EMBL" id="JAFLEQ010000008">
    <property type="protein sequence ID" value="MBN9643825.1"/>
    <property type="molecule type" value="Genomic_DNA"/>
</dbReference>
<comment type="subunit">
    <text evidence="10">Monomer and homodimer.</text>
</comment>
<comment type="catalytic activity">
    <reaction evidence="10">
        <text>GTP + AH2 + S-adenosyl-L-methionine = (8S)-3',8-cyclo-7,8-dihydroguanosine 5'-triphosphate + 5'-deoxyadenosine + L-methionine + A + H(+)</text>
        <dbReference type="Rhea" id="RHEA:49576"/>
        <dbReference type="ChEBI" id="CHEBI:13193"/>
        <dbReference type="ChEBI" id="CHEBI:15378"/>
        <dbReference type="ChEBI" id="CHEBI:17319"/>
        <dbReference type="ChEBI" id="CHEBI:17499"/>
        <dbReference type="ChEBI" id="CHEBI:37565"/>
        <dbReference type="ChEBI" id="CHEBI:57844"/>
        <dbReference type="ChEBI" id="CHEBI:59789"/>
        <dbReference type="ChEBI" id="CHEBI:131766"/>
        <dbReference type="EC" id="4.1.99.22"/>
    </reaction>
</comment>
<feature type="binding site" evidence="10">
    <location>
        <position position="285"/>
    </location>
    <ligand>
        <name>[4Fe-4S] cluster</name>
        <dbReference type="ChEBI" id="CHEBI:49883"/>
        <label>2</label>
        <note>4Fe-4S-substrate</note>
    </ligand>
</feature>
<dbReference type="SUPFAM" id="SSF102114">
    <property type="entry name" value="Radical SAM enzymes"/>
    <property type="match status" value="1"/>
</dbReference>
<dbReference type="HAMAP" id="MF_01225_B">
    <property type="entry name" value="MoaA_B"/>
    <property type="match status" value="1"/>
</dbReference>
<feature type="binding site" evidence="10">
    <location>
        <position position="288"/>
    </location>
    <ligand>
        <name>[4Fe-4S] cluster</name>
        <dbReference type="ChEBI" id="CHEBI:49883"/>
        <label>2</label>
        <note>4Fe-4S-substrate</note>
    </ligand>
</feature>
<feature type="binding site" evidence="10">
    <location>
        <position position="127"/>
    </location>
    <ligand>
        <name>GTP</name>
        <dbReference type="ChEBI" id="CHEBI:37565"/>
    </ligand>
</feature>
<evidence type="ECO:0000256" key="2">
    <source>
        <dbReference type="ARBA" id="ARBA00022691"/>
    </source>
</evidence>
<feature type="binding site" evidence="10">
    <location>
        <position position="57"/>
    </location>
    <ligand>
        <name>[4Fe-4S] cluster</name>
        <dbReference type="ChEBI" id="CHEBI:49883"/>
        <label>1</label>
        <note>4Fe-4S-S-AdoMet</note>
    </ligand>
</feature>
<evidence type="ECO:0000313" key="12">
    <source>
        <dbReference type="EMBL" id="MBN9643825.1"/>
    </source>
</evidence>
<proteinExistence type="inferred from homology"/>
<dbReference type="PANTHER" id="PTHR22960:SF0">
    <property type="entry name" value="MOLYBDENUM COFACTOR BIOSYNTHESIS PROTEIN 1"/>
    <property type="match status" value="1"/>
</dbReference>
<dbReference type="InterPro" id="IPR006638">
    <property type="entry name" value="Elp3/MiaA/NifB-like_rSAM"/>
</dbReference>
<feature type="binding site" evidence="10">
    <location>
        <position position="188"/>
    </location>
    <ligand>
        <name>GTP</name>
        <dbReference type="ChEBI" id="CHEBI:37565"/>
    </ligand>
</feature>
<dbReference type="GO" id="GO:1904047">
    <property type="term" value="F:S-adenosyl-L-methionine binding"/>
    <property type="evidence" value="ECO:0007669"/>
    <property type="project" value="UniProtKB-UniRule"/>
</dbReference>
<dbReference type="SFLD" id="SFLDG01383">
    <property type="entry name" value="cyclic_pyranopterin_phosphate"/>
    <property type="match status" value="1"/>
</dbReference>
<dbReference type="GO" id="GO:0006777">
    <property type="term" value="P:Mo-molybdopterin cofactor biosynthetic process"/>
    <property type="evidence" value="ECO:0007669"/>
    <property type="project" value="UniProtKB-UniRule"/>
</dbReference>
<dbReference type="SFLD" id="SFLDG01067">
    <property type="entry name" value="SPASM/twitch_domain_containing"/>
    <property type="match status" value="1"/>
</dbReference>
<dbReference type="EC" id="4.1.99.22" evidence="10"/>
<keyword evidence="3 10" id="KW-0479">Metal-binding</keyword>
<accession>A0A939DYZ1</accession>
<protein>
    <recommendedName>
        <fullName evidence="10">GTP 3',8-cyclase</fullName>
        <ecNumber evidence="10">4.1.99.22</ecNumber>
    </recommendedName>
    <alternativeName>
        <fullName evidence="10">Molybdenum cofactor biosynthesis protein A</fullName>
    </alternativeName>
</protein>
<feature type="binding site" evidence="10">
    <location>
        <begin position="290"/>
        <end position="292"/>
    </location>
    <ligand>
        <name>GTP</name>
        <dbReference type="ChEBI" id="CHEBI:37565"/>
    </ligand>
</feature>
<dbReference type="InterPro" id="IPR010505">
    <property type="entry name" value="MoaA_twitch"/>
</dbReference>
<dbReference type="SMART" id="SM00729">
    <property type="entry name" value="Elp3"/>
    <property type="match status" value="1"/>
</dbReference>
<keyword evidence="5 10" id="KW-0408">Iron</keyword>
<keyword evidence="9 10" id="KW-0456">Lyase</keyword>
<sequence length="363" mass="40031">MSRILLPTPTVKQSRSDVVWDGSDPFSAGPLTDRFGRVHRDLRISVTDRCSLRCTYCMPAEGVAWLPKADMLTIDEIVEVARAACRLGITQVRLTGGEPLIRPDIVDIVERLSHLPTDTGTLRLSVTTNGLMLPGLIDDLKNAGLERINISLDTVNAGTYQKLTRRDRFARAVAGVEAARDSGLRPLKINAVAMRGVNDKELSDLVSFAIDHDAQMRFIEQMPLDGGHTWNRQKMLTADEILQELSTRFDLEPLDGRGSSPAQLYRIDGSDHTVGVIASVTRPFCGDCDRVRLTADGQLRNCLFARKEQDLRTILRDGELDENDRQMAIARVLRGAVAVKKPGHGIDEPGFIQPDRPMSAIGG</sequence>
<comment type="cofactor">
    <cofactor evidence="10">
        <name>[4Fe-4S] cluster</name>
        <dbReference type="ChEBI" id="CHEBI:49883"/>
    </cofactor>
    <text evidence="10">Binds 2 [4Fe-4S] clusters. Binds 1 [4Fe-4S] cluster coordinated with 3 cysteines and an exchangeable S-adenosyl-L-methionine and 1 [4Fe-4S] cluster coordinated with 3 cysteines and the GTP-derived substrate.</text>
</comment>
<dbReference type="SFLD" id="SFLDG01386">
    <property type="entry name" value="main_SPASM_domain-containing"/>
    <property type="match status" value="1"/>
</dbReference>
<feature type="binding site" evidence="10">
    <location>
        <position position="97"/>
    </location>
    <ligand>
        <name>S-adenosyl-L-methionine</name>
        <dbReference type="ChEBI" id="CHEBI:59789"/>
    </ligand>
</feature>
<feature type="binding site" evidence="10">
    <location>
        <position position="222"/>
    </location>
    <ligand>
        <name>S-adenosyl-L-methionine</name>
        <dbReference type="ChEBI" id="CHEBI:59789"/>
    </ligand>
</feature>
<evidence type="ECO:0000256" key="8">
    <source>
        <dbReference type="ARBA" id="ARBA00023150"/>
    </source>
</evidence>
<evidence type="ECO:0000256" key="4">
    <source>
        <dbReference type="ARBA" id="ARBA00022741"/>
    </source>
</evidence>
<evidence type="ECO:0000256" key="3">
    <source>
        <dbReference type="ARBA" id="ARBA00022723"/>
    </source>
</evidence>
<dbReference type="PANTHER" id="PTHR22960">
    <property type="entry name" value="MOLYBDOPTERIN COFACTOR SYNTHESIS PROTEIN A"/>
    <property type="match status" value="1"/>
</dbReference>
<evidence type="ECO:0000256" key="5">
    <source>
        <dbReference type="ARBA" id="ARBA00023004"/>
    </source>
</evidence>
<feature type="binding site" evidence="10">
    <location>
        <position position="151"/>
    </location>
    <ligand>
        <name>S-adenosyl-L-methionine</name>
        <dbReference type="ChEBI" id="CHEBI:59789"/>
    </ligand>
</feature>
<dbReference type="InterPro" id="IPR007197">
    <property type="entry name" value="rSAM"/>
</dbReference>
<dbReference type="GO" id="GO:0051539">
    <property type="term" value="F:4 iron, 4 sulfur cluster binding"/>
    <property type="evidence" value="ECO:0007669"/>
    <property type="project" value="UniProtKB-UniRule"/>
</dbReference>
<dbReference type="GO" id="GO:0005525">
    <property type="term" value="F:GTP binding"/>
    <property type="evidence" value="ECO:0007669"/>
    <property type="project" value="UniProtKB-UniRule"/>
</dbReference>
<keyword evidence="1 10" id="KW-0004">4Fe-4S</keyword>
<comment type="caution">
    <text evidence="12">The sequence shown here is derived from an EMBL/GenBank/DDBJ whole genome shotgun (WGS) entry which is preliminary data.</text>
</comment>
<feature type="binding site" evidence="10">
    <location>
        <position position="93"/>
    </location>
    <ligand>
        <name>GTP</name>
        <dbReference type="ChEBI" id="CHEBI:37565"/>
    </ligand>
</feature>
<organism evidence="12 13">
    <name type="scientific">Corynebacterium mendelii</name>
    <dbReference type="NCBI Taxonomy" id="2765362"/>
    <lineage>
        <taxon>Bacteria</taxon>
        <taxon>Bacillati</taxon>
        <taxon>Actinomycetota</taxon>
        <taxon>Actinomycetes</taxon>
        <taxon>Mycobacteriales</taxon>
        <taxon>Corynebacteriaceae</taxon>
        <taxon>Corynebacterium</taxon>
    </lineage>
</organism>
<feature type="domain" description="Radical SAM core" evidence="11">
    <location>
        <begin position="34"/>
        <end position="262"/>
    </location>
</feature>
<evidence type="ECO:0000256" key="10">
    <source>
        <dbReference type="HAMAP-Rule" id="MF_01225"/>
    </source>
</evidence>
<dbReference type="CDD" id="cd21117">
    <property type="entry name" value="Twitch_MoaA"/>
    <property type="match status" value="1"/>
</dbReference>
<keyword evidence="7 10" id="KW-0342">GTP-binding</keyword>
<feature type="binding site" evidence="10">
    <location>
        <position position="54"/>
    </location>
    <ligand>
        <name>[4Fe-4S] cluster</name>
        <dbReference type="ChEBI" id="CHEBI:49883"/>
        <label>1</label>
        <note>4Fe-4S-S-AdoMet</note>
    </ligand>
</feature>
<name>A0A939DYZ1_9CORY</name>
<dbReference type="InterPro" id="IPR013785">
    <property type="entry name" value="Aldolase_TIM"/>
</dbReference>
<evidence type="ECO:0000259" key="11">
    <source>
        <dbReference type="PROSITE" id="PS51918"/>
    </source>
</evidence>
<feature type="binding site" evidence="10">
    <location>
        <position position="302"/>
    </location>
    <ligand>
        <name>[4Fe-4S] cluster</name>
        <dbReference type="ChEBI" id="CHEBI:49883"/>
        <label>2</label>
        <note>4Fe-4S-substrate</note>
    </ligand>
</feature>
<feature type="binding site" evidence="10">
    <location>
        <position position="43"/>
    </location>
    <ligand>
        <name>GTP</name>
        <dbReference type="ChEBI" id="CHEBI:37565"/>
    </ligand>
</feature>
<dbReference type="GO" id="GO:0061799">
    <property type="term" value="F:cyclic pyranopterin monophosphate synthase activity"/>
    <property type="evidence" value="ECO:0007669"/>
    <property type="project" value="TreeGrafter"/>
</dbReference>
<dbReference type="SFLD" id="SFLDS00029">
    <property type="entry name" value="Radical_SAM"/>
    <property type="match status" value="1"/>
</dbReference>
<dbReference type="InterPro" id="IPR050105">
    <property type="entry name" value="MoCo_biosynth_MoaA/MoaC"/>
</dbReference>
<feature type="binding site" evidence="10">
    <location>
        <position position="50"/>
    </location>
    <ligand>
        <name>[4Fe-4S] cluster</name>
        <dbReference type="ChEBI" id="CHEBI:49883"/>
        <label>1</label>
        <note>4Fe-4S-S-AdoMet</note>
    </ligand>
</feature>
<evidence type="ECO:0000313" key="13">
    <source>
        <dbReference type="Proteomes" id="UP000664332"/>
    </source>
</evidence>
<keyword evidence="6 10" id="KW-0411">Iron-sulfur</keyword>
<keyword evidence="8 10" id="KW-0501">Molybdenum cofactor biosynthesis</keyword>
<dbReference type="Pfam" id="PF04055">
    <property type="entry name" value="Radical_SAM"/>
    <property type="match status" value="1"/>
</dbReference>
<evidence type="ECO:0000256" key="7">
    <source>
        <dbReference type="ARBA" id="ARBA00023134"/>
    </source>
</evidence>
<gene>
    <name evidence="10 12" type="primary">moaA</name>
    <name evidence="12" type="ORF">JZY06_04200</name>
</gene>
<keyword evidence="2 10" id="KW-0949">S-adenosyl-L-methionine</keyword>
<dbReference type="AlphaFoldDB" id="A0A939DYZ1"/>
<comment type="function">
    <text evidence="10">Catalyzes the cyclization of GTP to (8S)-3',8-cyclo-7,8-dihydroguanosine 5'-triphosphate.</text>
</comment>
<keyword evidence="13" id="KW-1185">Reference proteome</keyword>
<comment type="similarity">
    <text evidence="10">Belongs to the radical SAM superfamily. MoaA family.</text>
</comment>
<dbReference type="Proteomes" id="UP000664332">
    <property type="component" value="Unassembled WGS sequence"/>
</dbReference>
<dbReference type="InterPro" id="IPR013483">
    <property type="entry name" value="MoaA"/>
</dbReference>
<dbReference type="Gene3D" id="3.20.20.70">
    <property type="entry name" value="Aldolase class I"/>
    <property type="match status" value="1"/>
</dbReference>
<dbReference type="Pfam" id="PF06463">
    <property type="entry name" value="Mob_synth_C"/>
    <property type="match status" value="1"/>
</dbReference>
<dbReference type="PROSITE" id="PS51918">
    <property type="entry name" value="RADICAL_SAM"/>
    <property type="match status" value="1"/>
</dbReference>
<reference evidence="12" key="1">
    <citation type="submission" date="2021-03" db="EMBL/GenBank/DDBJ databases">
        <authorList>
            <person name="Sun Q."/>
        </authorList>
    </citation>
    <scope>NUCLEOTIDE SEQUENCE</scope>
    <source>
        <strain evidence="12">CCM 8862</strain>
    </source>
</reference>
<dbReference type="GO" id="GO:0061798">
    <property type="term" value="F:GTP 3',8'-cyclase activity"/>
    <property type="evidence" value="ECO:0007669"/>
    <property type="project" value="UniProtKB-UniRule"/>
</dbReference>
<evidence type="ECO:0000256" key="9">
    <source>
        <dbReference type="ARBA" id="ARBA00023239"/>
    </source>
</evidence>
<keyword evidence="4 10" id="KW-0547">Nucleotide-binding</keyword>
<dbReference type="RefSeq" id="WP_207118549.1">
    <property type="nucleotide sequence ID" value="NZ_JAFLEQ010000008.1"/>
</dbReference>